<evidence type="ECO:0000313" key="4">
    <source>
        <dbReference type="Proteomes" id="UP000237105"/>
    </source>
</evidence>
<keyword evidence="1" id="KW-0175">Coiled coil</keyword>
<reference evidence="4" key="1">
    <citation type="submission" date="2016-06" db="EMBL/GenBank/DDBJ databases">
        <title>Parallel loss of symbiosis genes in relatives of nitrogen-fixing non-legume Parasponia.</title>
        <authorList>
            <person name="Van Velzen R."/>
            <person name="Holmer R."/>
            <person name="Bu F."/>
            <person name="Rutten L."/>
            <person name="Van Zeijl A."/>
            <person name="Liu W."/>
            <person name="Santuari L."/>
            <person name="Cao Q."/>
            <person name="Sharma T."/>
            <person name="Shen D."/>
            <person name="Roswanjaya Y."/>
            <person name="Wardhani T."/>
            <person name="Kalhor M.S."/>
            <person name="Jansen J."/>
            <person name="Van den Hoogen J."/>
            <person name="Gungor B."/>
            <person name="Hartog M."/>
            <person name="Hontelez J."/>
            <person name="Verver J."/>
            <person name="Yang W.-C."/>
            <person name="Schijlen E."/>
            <person name="Repin R."/>
            <person name="Schilthuizen M."/>
            <person name="Schranz E."/>
            <person name="Heidstra R."/>
            <person name="Miyata K."/>
            <person name="Fedorova E."/>
            <person name="Kohlen W."/>
            <person name="Bisseling T."/>
            <person name="Smit S."/>
            <person name="Geurts R."/>
        </authorList>
    </citation>
    <scope>NUCLEOTIDE SEQUENCE [LARGE SCALE GENOMIC DNA]</scope>
    <source>
        <strain evidence="4">cv. WU1-14</strain>
    </source>
</reference>
<comment type="caution">
    <text evidence="3">The sequence shown here is derived from an EMBL/GenBank/DDBJ whole genome shotgun (WGS) entry which is preliminary data.</text>
</comment>
<dbReference type="Proteomes" id="UP000237105">
    <property type="component" value="Unassembled WGS sequence"/>
</dbReference>
<evidence type="ECO:0000259" key="2">
    <source>
        <dbReference type="Pfam" id="PF03469"/>
    </source>
</evidence>
<dbReference type="OrthoDB" id="1165338at2759"/>
<dbReference type="InterPro" id="IPR045177">
    <property type="entry name" value="FDM1-5/IDN2"/>
</dbReference>
<dbReference type="EMBL" id="JXTB01000344">
    <property type="protein sequence ID" value="PON44765.1"/>
    <property type="molecule type" value="Genomic_DNA"/>
</dbReference>
<dbReference type="PANTHER" id="PTHR21596:SF65">
    <property type="entry name" value="PROTEIN INVOLVED IN DE NOVO 2-RELATED"/>
    <property type="match status" value="1"/>
</dbReference>
<dbReference type="InterPro" id="IPR005379">
    <property type="entry name" value="FDM1-5/IDN2_XH"/>
</dbReference>
<evidence type="ECO:0000256" key="1">
    <source>
        <dbReference type="SAM" id="Coils"/>
    </source>
</evidence>
<dbReference type="AlphaFoldDB" id="A0A2P5B7M9"/>
<dbReference type="PANTHER" id="PTHR21596">
    <property type="entry name" value="RIBONUCLEASE P SUBUNIT P38"/>
    <property type="match status" value="1"/>
</dbReference>
<proteinExistence type="predicted"/>
<dbReference type="Pfam" id="PF03469">
    <property type="entry name" value="XH"/>
    <property type="match status" value="1"/>
</dbReference>
<feature type="coiled-coil region" evidence="1">
    <location>
        <begin position="157"/>
        <end position="184"/>
    </location>
</feature>
<name>A0A2P5B7M9_PARAD</name>
<dbReference type="GO" id="GO:0080188">
    <property type="term" value="P:gene silencing by siRNA-directed DNA methylation"/>
    <property type="evidence" value="ECO:0007669"/>
    <property type="project" value="InterPro"/>
</dbReference>
<accession>A0A2P5B7M9</accession>
<feature type="domain" description="Factor of DNA methylation 1-5/IDN2" evidence="2">
    <location>
        <begin position="223"/>
        <end position="354"/>
    </location>
</feature>
<keyword evidence="4" id="KW-1185">Reference proteome</keyword>
<dbReference type="STRING" id="3476.A0A2P5B7M9"/>
<evidence type="ECO:0000313" key="3">
    <source>
        <dbReference type="EMBL" id="PON44765.1"/>
    </source>
</evidence>
<gene>
    <name evidence="3" type="ORF">PanWU01x14_264540</name>
</gene>
<organism evidence="3 4">
    <name type="scientific">Parasponia andersonii</name>
    <name type="common">Sponia andersonii</name>
    <dbReference type="NCBI Taxonomy" id="3476"/>
    <lineage>
        <taxon>Eukaryota</taxon>
        <taxon>Viridiplantae</taxon>
        <taxon>Streptophyta</taxon>
        <taxon>Embryophyta</taxon>
        <taxon>Tracheophyta</taxon>
        <taxon>Spermatophyta</taxon>
        <taxon>Magnoliopsida</taxon>
        <taxon>eudicotyledons</taxon>
        <taxon>Gunneridae</taxon>
        <taxon>Pentapetalae</taxon>
        <taxon>rosids</taxon>
        <taxon>fabids</taxon>
        <taxon>Rosales</taxon>
        <taxon>Cannabaceae</taxon>
        <taxon>Parasponia</taxon>
    </lineage>
</organism>
<protein>
    <recommendedName>
        <fullName evidence="2">Factor of DNA methylation 1-5/IDN2 domain-containing protein</fullName>
    </recommendedName>
</protein>
<feature type="coiled-coil region" evidence="1">
    <location>
        <begin position="79"/>
        <end position="128"/>
    </location>
</feature>
<sequence>MDKCKCDQDHQNKELRKTIVSLSKEIDYKNHKFSDLEHKYDDTTALFRKVVVGLIEAINSKQSDLMVMEQKYNESSVINRRLESEKDVLLKQYSREMNKLQSINSKLEHVVESQKKELEQRAKESEASKNNMPYRALMDEIEKLKGKLQDHIPVPSNNDSNAEINALKMEIKEKTEVIQGLQTLISILVVRDFKSNQGVQECRKELIDGLQDMLTNRTKLVIKRMGDVDQYPFQEMCWQKKIPGEDWRGHAAKICSCWQEQVKDTVWHPFKIDNLDGITRETIDEEDEKLKVLRAEFGESVYKAVTNALLEMNEYNPSGRYAVPEIWNLKGSRKAALKEVIQYVVQQQKTRKRKRKRI</sequence>